<sequence>MTAHLYKTGDMVVLKDGPVRLSRSVGVCKVLATLPESQGARRYRVRFESETFDRSIAEDEIDVSRSPRSGAASKTQKPGAAWLAPVNSK</sequence>
<evidence type="ECO:0000313" key="2">
    <source>
        <dbReference type="EMBL" id="MUZ72481.1"/>
    </source>
</evidence>
<comment type="caution">
    <text evidence="3">The sequence shown here is derived from an EMBL/GenBank/DDBJ whole genome shotgun (WGS) entry which is preliminary data.</text>
</comment>
<name>A0A1S2DZ48_AGRVI</name>
<dbReference type="EMBL" id="WPHR01000004">
    <property type="protein sequence ID" value="MUZ72481.1"/>
    <property type="molecule type" value="Genomic_DNA"/>
</dbReference>
<dbReference type="EMBL" id="WPHU01000007">
    <property type="protein sequence ID" value="MVA57909.1"/>
    <property type="molecule type" value="Genomic_DNA"/>
</dbReference>
<evidence type="ECO:0000256" key="1">
    <source>
        <dbReference type="SAM" id="MobiDB-lite"/>
    </source>
</evidence>
<dbReference type="RefSeq" id="WP_070152717.1">
    <property type="nucleotide sequence ID" value="NZ_AP023268.1"/>
</dbReference>
<accession>A0A1S2DZ48</accession>
<dbReference type="AlphaFoldDB" id="A0A1S2DZ48"/>
<evidence type="ECO:0000313" key="5">
    <source>
        <dbReference type="Proteomes" id="UP000477951"/>
    </source>
</evidence>
<proteinExistence type="predicted"/>
<protein>
    <submittedName>
        <fullName evidence="3">Cold-shock protein</fullName>
    </submittedName>
</protein>
<evidence type="ECO:0000313" key="4">
    <source>
        <dbReference type="Proteomes" id="UP000440716"/>
    </source>
</evidence>
<evidence type="ECO:0000313" key="3">
    <source>
        <dbReference type="EMBL" id="MVA57909.1"/>
    </source>
</evidence>
<dbReference type="Proteomes" id="UP000477951">
    <property type="component" value="Unassembled WGS sequence"/>
</dbReference>
<reference evidence="4 5" key="1">
    <citation type="submission" date="2019-12" db="EMBL/GenBank/DDBJ databases">
        <title>Whole-genome sequencing of Allorhizobium vitis.</title>
        <authorList>
            <person name="Gan H.M."/>
            <person name="Szegedi E."/>
            <person name="Burr T."/>
            <person name="Savka M.A."/>
        </authorList>
    </citation>
    <scope>NUCLEOTIDE SEQUENCE [LARGE SCALE GENOMIC DNA]</scope>
    <source>
        <strain evidence="3 4">CG415</strain>
        <strain evidence="2 5">CG516</strain>
    </source>
</reference>
<feature type="region of interest" description="Disordered" evidence="1">
    <location>
        <begin position="58"/>
        <end position="89"/>
    </location>
</feature>
<dbReference type="Proteomes" id="UP000440716">
    <property type="component" value="Unassembled WGS sequence"/>
</dbReference>
<gene>
    <name evidence="3" type="ORF">GOZ88_17535</name>
    <name evidence="2" type="ORF">GOZ90_07285</name>
</gene>
<organism evidence="3 4">
    <name type="scientific">Agrobacterium vitis</name>
    <name type="common">Rhizobium vitis</name>
    <dbReference type="NCBI Taxonomy" id="373"/>
    <lineage>
        <taxon>Bacteria</taxon>
        <taxon>Pseudomonadati</taxon>
        <taxon>Pseudomonadota</taxon>
        <taxon>Alphaproteobacteria</taxon>
        <taxon>Hyphomicrobiales</taxon>
        <taxon>Rhizobiaceae</taxon>
        <taxon>Rhizobium/Agrobacterium group</taxon>
        <taxon>Agrobacterium</taxon>
    </lineage>
</organism>